<proteinExistence type="predicted"/>
<gene>
    <name evidence="2" type="ORF">DDE74_08430</name>
</gene>
<dbReference type="Pfam" id="PF19953">
    <property type="entry name" value="EACC1"/>
    <property type="match status" value="1"/>
</dbReference>
<reference evidence="2 3" key="1">
    <citation type="submission" date="2018-04" db="EMBL/GenBank/DDBJ databases">
        <title>Complete genome sequences of Streptomyces lydicus strain WYEC and characterization of antagonistic properties of biological control agents.</title>
        <authorList>
            <person name="Mariita R.M."/>
            <person name="Sello J.K."/>
        </authorList>
    </citation>
    <scope>NUCLEOTIDE SEQUENCE [LARGE SCALE GENOMIC DNA]</scope>
    <source>
        <strain evidence="2 3">WYEC 108</strain>
    </source>
</reference>
<protein>
    <submittedName>
        <fullName evidence="2">Uncharacterized protein</fullName>
    </submittedName>
</protein>
<name>A0A3Q9K7M9_9ACTN</name>
<dbReference type="EMBL" id="CP029042">
    <property type="protein sequence ID" value="AZS70964.1"/>
    <property type="molecule type" value="Genomic_DNA"/>
</dbReference>
<sequence length="134" mass="14104">MRVRIEVERDSEAGEGAQSLFKWLSADPEVRAGAGLSPVRRAAAPGPMGPVLEAIEAVFDSGVQLASLVVAVAGWRSTRPRRDRVHLTRGDVRVTVDSGDPEAVARVLRALGEGDAPEAGSGGAPADRPGRQDW</sequence>
<dbReference type="InterPro" id="IPR045428">
    <property type="entry name" value="EACC1"/>
</dbReference>
<organism evidence="2 3">
    <name type="scientific">Streptomyces lydicus</name>
    <dbReference type="NCBI Taxonomy" id="47763"/>
    <lineage>
        <taxon>Bacteria</taxon>
        <taxon>Bacillati</taxon>
        <taxon>Actinomycetota</taxon>
        <taxon>Actinomycetes</taxon>
        <taxon>Kitasatosporales</taxon>
        <taxon>Streptomycetaceae</taxon>
        <taxon>Streptomyces</taxon>
    </lineage>
</organism>
<evidence type="ECO:0000313" key="3">
    <source>
        <dbReference type="Proteomes" id="UP000275579"/>
    </source>
</evidence>
<dbReference type="AlphaFoldDB" id="A0A3Q9K7M9"/>
<dbReference type="Proteomes" id="UP000275579">
    <property type="component" value="Chromosome"/>
</dbReference>
<dbReference type="RefSeq" id="WP_127150074.1">
    <property type="nucleotide sequence ID" value="NZ_CP029042.1"/>
</dbReference>
<evidence type="ECO:0000313" key="2">
    <source>
        <dbReference type="EMBL" id="AZS70964.1"/>
    </source>
</evidence>
<evidence type="ECO:0000256" key="1">
    <source>
        <dbReference type="SAM" id="MobiDB-lite"/>
    </source>
</evidence>
<accession>A0A3Q9K7M9</accession>
<feature type="region of interest" description="Disordered" evidence="1">
    <location>
        <begin position="112"/>
        <end position="134"/>
    </location>
</feature>